<comment type="caution">
    <text evidence="2">The sequence shown here is derived from an EMBL/GenBank/DDBJ whole genome shotgun (WGS) entry which is preliminary data.</text>
</comment>
<organism evidence="2 3">
    <name type="scientific">Rhodofomes roseus</name>
    <dbReference type="NCBI Taxonomy" id="34475"/>
    <lineage>
        <taxon>Eukaryota</taxon>
        <taxon>Fungi</taxon>
        <taxon>Dikarya</taxon>
        <taxon>Basidiomycota</taxon>
        <taxon>Agaricomycotina</taxon>
        <taxon>Agaricomycetes</taxon>
        <taxon>Polyporales</taxon>
        <taxon>Rhodofomes</taxon>
    </lineage>
</organism>
<proteinExistence type="predicted"/>
<dbReference type="EMBL" id="SEKV01000153">
    <property type="protein sequence ID" value="TFY62791.1"/>
    <property type="molecule type" value="Genomic_DNA"/>
</dbReference>
<name>A0A4Y9YMS7_9APHY</name>
<protein>
    <submittedName>
        <fullName evidence="2">Uncharacterized protein</fullName>
    </submittedName>
</protein>
<feature type="region of interest" description="Disordered" evidence="1">
    <location>
        <begin position="116"/>
        <end position="135"/>
    </location>
</feature>
<evidence type="ECO:0000313" key="3">
    <source>
        <dbReference type="Proteomes" id="UP000298390"/>
    </source>
</evidence>
<evidence type="ECO:0000313" key="2">
    <source>
        <dbReference type="EMBL" id="TFY62791.1"/>
    </source>
</evidence>
<sequence>METPSDNIHTNEDVRNNTSTFVIGLQPPPLASAYERVVWREGTTAGTDPSHSYQRLNIVTTRSPTAETDSGDDSMDSGHSSPDLSTQDLLTPIDSPEIPSLSIKDEVDDTHHIVHRERAPHTDHASRSGPSVSESLELSNAVISTTFAPRQPDKPTQSQGYTVSIGVLEDAFDLKSGMTHELLVDTGCDDTFCFGRGVMRVVSEGPKDRHGVSTERVDWDLLKAIKSHMLHTTIQHRFNPRLANEELEARGNIIGQLDFADGSIARELFFNKESVCSSQIIP</sequence>
<dbReference type="AlphaFoldDB" id="A0A4Y9YMS7"/>
<gene>
    <name evidence="2" type="ORF">EVJ58_g3637</name>
</gene>
<evidence type="ECO:0000256" key="1">
    <source>
        <dbReference type="SAM" id="MobiDB-lite"/>
    </source>
</evidence>
<feature type="region of interest" description="Disordered" evidence="1">
    <location>
        <begin position="1"/>
        <end position="22"/>
    </location>
</feature>
<reference evidence="2 3" key="1">
    <citation type="submission" date="2019-01" db="EMBL/GenBank/DDBJ databases">
        <title>Genome sequencing of the rare red list fungi Fomitopsis rosea.</title>
        <authorList>
            <person name="Buettner E."/>
            <person name="Kellner H."/>
        </authorList>
    </citation>
    <scope>NUCLEOTIDE SEQUENCE [LARGE SCALE GENOMIC DNA]</scope>
    <source>
        <strain evidence="2 3">DSM 105464</strain>
    </source>
</reference>
<dbReference type="Proteomes" id="UP000298390">
    <property type="component" value="Unassembled WGS sequence"/>
</dbReference>
<feature type="region of interest" description="Disordered" evidence="1">
    <location>
        <begin position="60"/>
        <end position="88"/>
    </location>
</feature>
<accession>A0A4Y9YMS7</accession>
<feature type="compositionally biased region" description="Basic and acidic residues" evidence="1">
    <location>
        <begin position="116"/>
        <end position="126"/>
    </location>
</feature>